<dbReference type="PANTHER" id="PTHR11102">
    <property type="entry name" value="SEL-1-LIKE PROTEIN"/>
    <property type="match status" value="1"/>
</dbReference>
<comment type="caution">
    <text evidence="3">The sequence shown here is derived from an EMBL/GenBank/DDBJ whole genome shotgun (WGS) entry which is preliminary data.</text>
</comment>
<proteinExistence type="inferred from homology"/>
<feature type="compositionally biased region" description="Low complexity" evidence="2">
    <location>
        <begin position="251"/>
        <end position="267"/>
    </location>
</feature>
<gene>
    <name evidence="3" type="ORF">BGZ97_009612</name>
</gene>
<dbReference type="InterPro" id="IPR006597">
    <property type="entry name" value="Sel1-like"/>
</dbReference>
<organism evidence="3 4">
    <name type="scientific">Linnemannia gamsii</name>
    <dbReference type="NCBI Taxonomy" id="64522"/>
    <lineage>
        <taxon>Eukaryota</taxon>
        <taxon>Fungi</taxon>
        <taxon>Fungi incertae sedis</taxon>
        <taxon>Mucoromycota</taxon>
        <taxon>Mortierellomycotina</taxon>
        <taxon>Mortierellomycetes</taxon>
        <taxon>Mortierellales</taxon>
        <taxon>Mortierellaceae</taxon>
        <taxon>Linnemannia</taxon>
    </lineage>
</organism>
<accession>A0A9P6UPM9</accession>
<evidence type="ECO:0000256" key="1">
    <source>
        <dbReference type="ARBA" id="ARBA00038101"/>
    </source>
</evidence>
<dbReference type="InterPro" id="IPR011990">
    <property type="entry name" value="TPR-like_helical_dom_sf"/>
</dbReference>
<sequence length="424" mass="45970">MTIEQDTPRPLHPTRPTRPLQPIRPAYNTPPPYTHETATASDVIHVTIYLDPATGKDIVFWDDILVVFKGALNIRQGTRVLPFLRGNDFKTLEPLRIAAVPDTVLDVYMEEAAMSISAVTAALAELQATVLVALSELRSAPLAQLQSAPLSREDMAELSKDVASALSREFRVTPKIPTSPSARMSIRAASPAFSISMDDTKDHHAGDTLGIHSSPTLTGTHRHDPNNRLSKLERLFPELVPAAHTNNHNAGSSTTGSSISRSSSSSSNYRKEPPSDATRISALLARTLTKAKQGSVNSQFALAEAYKNGTDGITQSDDSALEWYTQAAIQGHIGAQVAVGDYYNDGFAVRKDFARALEWYLRAAKQGDATAQSHVGFYYRMGQGVKVDKAKAMEWFLKAANGGSQYARVHYASLKAEGGSVPPK</sequence>
<name>A0A9P6UPM9_9FUNG</name>
<feature type="region of interest" description="Disordered" evidence="2">
    <location>
        <begin position="197"/>
        <end position="227"/>
    </location>
</feature>
<evidence type="ECO:0000256" key="2">
    <source>
        <dbReference type="SAM" id="MobiDB-lite"/>
    </source>
</evidence>
<feature type="region of interest" description="Disordered" evidence="2">
    <location>
        <begin position="1"/>
        <end position="34"/>
    </location>
</feature>
<keyword evidence="4" id="KW-1185">Reference proteome</keyword>
<dbReference type="AlphaFoldDB" id="A0A9P6UPM9"/>
<feature type="region of interest" description="Disordered" evidence="2">
    <location>
        <begin position="243"/>
        <end position="276"/>
    </location>
</feature>
<dbReference type="EMBL" id="JAAAIN010000467">
    <property type="protein sequence ID" value="KAG0314119.1"/>
    <property type="molecule type" value="Genomic_DNA"/>
</dbReference>
<dbReference type="InterPro" id="IPR050767">
    <property type="entry name" value="Sel1_AlgK"/>
</dbReference>
<evidence type="ECO:0000313" key="3">
    <source>
        <dbReference type="EMBL" id="KAG0314119.1"/>
    </source>
</evidence>
<dbReference type="OrthoDB" id="2432706at2759"/>
<dbReference type="Pfam" id="PF08238">
    <property type="entry name" value="Sel1"/>
    <property type="match status" value="3"/>
</dbReference>
<dbReference type="SMART" id="SM00671">
    <property type="entry name" value="SEL1"/>
    <property type="match status" value="3"/>
</dbReference>
<dbReference type="Proteomes" id="UP000823405">
    <property type="component" value="Unassembled WGS sequence"/>
</dbReference>
<evidence type="ECO:0000313" key="4">
    <source>
        <dbReference type="Proteomes" id="UP000823405"/>
    </source>
</evidence>
<protein>
    <recommendedName>
        <fullName evidence="5">HCP-like protein</fullName>
    </recommendedName>
</protein>
<reference evidence="3" key="1">
    <citation type="journal article" date="2020" name="Fungal Divers.">
        <title>Resolving the Mortierellaceae phylogeny through synthesis of multi-gene phylogenetics and phylogenomics.</title>
        <authorList>
            <person name="Vandepol N."/>
            <person name="Liber J."/>
            <person name="Desiro A."/>
            <person name="Na H."/>
            <person name="Kennedy M."/>
            <person name="Barry K."/>
            <person name="Grigoriev I.V."/>
            <person name="Miller A.N."/>
            <person name="O'Donnell K."/>
            <person name="Stajich J.E."/>
            <person name="Bonito G."/>
        </authorList>
    </citation>
    <scope>NUCLEOTIDE SEQUENCE</scope>
    <source>
        <strain evidence="3">NVP60</strain>
    </source>
</reference>
<evidence type="ECO:0008006" key="5">
    <source>
        <dbReference type="Google" id="ProtNLM"/>
    </source>
</evidence>
<dbReference type="PANTHER" id="PTHR11102:SF160">
    <property type="entry name" value="ERAD-ASSOCIATED E3 UBIQUITIN-PROTEIN LIGASE COMPONENT HRD3"/>
    <property type="match status" value="1"/>
</dbReference>
<dbReference type="Gene3D" id="1.25.40.10">
    <property type="entry name" value="Tetratricopeptide repeat domain"/>
    <property type="match status" value="1"/>
</dbReference>
<comment type="similarity">
    <text evidence="1">Belongs to the sel-1 family.</text>
</comment>
<dbReference type="SUPFAM" id="SSF81901">
    <property type="entry name" value="HCP-like"/>
    <property type="match status" value="1"/>
</dbReference>